<dbReference type="InterPro" id="IPR002629">
    <property type="entry name" value="Met_Synth_C/arc"/>
</dbReference>
<proteinExistence type="predicted"/>
<dbReference type="AlphaFoldDB" id="A0A9X3MZB6"/>
<evidence type="ECO:0000313" key="3">
    <source>
        <dbReference type="Proteomes" id="UP001149140"/>
    </source>
</evidence>
<dbReference type="GO" id="GO:0008270">
    <property type="term" value="F:zinc ion binding"/>
    <property type="evidence" value="ECO:0007669"/>
    <property type="project" value="InterPro"/>
</dbReference>
<accession>A0A9X3MZB6</accession>
<feature type="domain" description="Cobalamin-independent methionine synthase MetE C-terminal/archaeal" evidence="1">
    <location>
        <begin position="35"/>
        <end position="345"/>
    </location>
</feature>
<dbReference type="InterPro" id="IPR038071">
    <property type="entry name" value="UROD/MetE-like_sf"/>
</dbReference>
<dbReference type="RefSeq" id="WP_270044553.1">
    <property type="nucleotide sequence ID" value="NZ_JAPDOD010000045.1"/>
</dbReference>
<gene>
    <name evidence="2" type="ORF">OM076_33825</name>
</gene>
<dbReference type="PANTHER" id="PTHR43844:SF2">
    <property type="entry name" value="SYNTHASE, VITAMIN-B12 INDEPENDENT, PUTATIVE (AFU_ORTHOLOGUE AFUA_3G12060)-RELATED"/>
    <property type="match status" value="1"/>
</dbReference>
<dbReference type="EMBL" id="JAPDOD010000045">
    <property type="protein sequence ID" value="MDA0165297.1"/>
    <property type="molecule type" value="Genomic_DNA"/>
</dbReference>
<dbReference type="SUPFAM" id="SSF51726">
    <property type="entry name" value="UROD/MetE-like"/>
    <property type="match status" value="1"/>
</dbReference>
<comment type="caution">
    <text evidence="2">The sequence shown here is derived from an EMBL/GenBank/DDBJ whole genome shotgun (WGS) entry which is preliminary data.</text>
</comment>
<sequence>MTVRADNLGSLLRPPYLLDARHDGLTPDELRVVEDRAIEEAVQLQEDAGLQIVTDGEYRRRFFFSTVEVLLEGIDPLGFVRHHRDEEGVEHELRTPTPVARLKRIGTLADYEVAFLRPRTKRLVKVTMPPPSLLVNYFTDGVSDKAYPDREAYREHLIELLNEDARALAAAGVDHIQLDAPHYAYIQKLVADVTDRNATLRRLVETDNRVFDGVEGVTKSLHICRGNDRSHFTGTEPYDEFAAAIFPHTVADRLLLEYDDERSGGFAPLRHAREDQTVVLGLVTTKRSDMESGDELKARIEEAAAFMPLERLALSTQCGFGSNAEGNAITYDAQRAKLELVVQVATDVWGNA</sequence>
<reference evidence="2" key="1">
    <citation type="submission" date="2022-10" db="EMBL/GenBank/DDBJ databases">
        <title>The WGS of Solirubrobacter ginsenosidimutans DSM 21036.</title>
        <authorList>
            <person name="Jiang Z."/>
        </authorList>
    </citation>
    <scope>NUCLEOTIDE SEQUENCE</scope>
    <source>
        <strain evidence="2">DSM 21036</strain>
    </source>
</reference>
<evidence type="ECO:0000259" key="1">
    <source>
        <dbReference type="Pfam" id="PF01717"/>
    </source>
</evidence>
<dbReference type="GO" id="GO:0003871">
    <property type="term" value="F:5-methyltetrahydropteroyltriglutamate-homocysteine S-methyltransferase activity"/>
    <property type="evidence" value="ECO:0007669"/>
    <property type="project" value="InterPro"/>
</dbReference>
<evidence type="ECO:0000313" key="2">
    <source>
        <dbReference type="EMBL" id="MDA0165297.1"/>
    </source>
</evidence>
<protein>
    <submittedName>
        <fullName evidence="2">Cobalamin-independent methionine synthase II family protein</fullName>
    </submittedName>
</protein>
<dbReference type="Pfam" id="PF01717">
    <property type="entry name" value="Meth_synt_2"/>
    <property type="match status" value="1"/>
</dbReference>
<dbReference type="Gene3D" id="3.20.20.210">
    <property type="match status" value="1"/>
</dbReference>
<name>A0A9X3MZB6_9ACTN</name>
<dbReference type="CDD" id="cd03311">
    <property type="entry name" value="CIMS_C_terminal_like"/>
    <property type="match status" value="1"/>
</dbReference>
<organism evidence="2 3">
    <name type="scientific">Solirubrobacter ginsenosidimutans</name>
    <dbReference type="NCBI Taxonomy" id="490573"/>
    <lineage>
        <taxon>Bacteria</taxon>
        <taxon>Bacillati</taxon>
        <taxon>Actinomycetota</taxon>
        <taxon>Thermoleophilia</taxon>
        <taxon>Solirubrobacterales</taxon>
        <taxon>Solirubrobacteraceae</taxon>
        <taxon>Solirubrobacter</taxon>
    </lineage>
</organism>
<dbReference type="PANTHER" id="PTHR43844">
    <property type="entry name" value="METHIONINE SYNTHASE"/>
    <property type="match status" value="1"/>
</dbReference>
<dbReference type="Proteomes" id="UP001149140">
    <property type="component" value="Unassembled WGS sequence"/>
</dbReference>
<keyword evidence="3" id="KW-1185">Reference proteome</keyword>
<dbReference type="GO" id="GO:0009086">
    <property type="term" value="P:methionine biosynthetic process"/>
    <property type="evidence" value="ECO:0007669"/>
    <property type="project" value="InterPro"/>
</dbReference>